<feature type="domain" description="DUF3828" evidence="2">
    <location>
        <begin position="40"/>
        <end position="164"/>
    </location>
</feature>
<sequence length="182" mass="20262">MNRKLCVLLPLALIVSACTQVEPAFKDIGTRNGPCAEGGPDKVAQQFYDLRMQQPLRGRPDSTQLARYRPYLSDGLYRILAERLQHPATAAKLPAGDLFSSNTAGPTSAEVYDASRILNTDARNIPLRVAMSRQRGDSAPVRWRDEVLMIREGHCWAIDDVRYLGPMSPWPAGTLRQSLAER</sequence>
<protein>
    <submittedName>
        <fullName evidence="3">Lipoprotein</fullName>
    </submittedName>
</protein>
<organism evidence="3 4">
    <name type="scientific">Martelella alba</name>
    <dbReference type="NCBI Taxonomy" id="2590451"/>
    <lineage>
        <taxon>Bacteria</taxon>
        <taxon>Pseudomonadati</taxon>
        <taxon>Pseudomonadota</taxon>
        <taxon>Alphaproteobacteria</taxon>
        <taxon>Hyphomicrobiales</taxon>
        <taxon>Aurantimonadaceae</taxon>
        <taxon>Martelella</taxon>
    </lineage>
</organism>
<evidence type="ECO:0000259" key="2">
    <source>
        <dbReference type="Pfam" id="PF12883"/>
    </source>
</evidence>
<proteinExistence type="predicted"/>
<evidence type="ECO:0000313" key="4">
    <source>
        <dbReference type="Proteomes" id="UP000305202"/>
    </source>
</evidence>
<feature type="signal peptide" evidence="1">
    <location>
        <begin position="1"/>
        <end position="19"/>
    </location>
</feature>
<reference evidence="3 4" key="1">
    <citation type="submission" date="2019-04" db="EMBL/GenBank/DDBJ databases">
        <authorList>
            <person name="Li M."/>
            <person name="Gao C."/>
        </authorList>
    </citation>
    <scope>NUCLEOTIDE SEQUENCE [LARGE SCALE GENOMIC DNA]</scope>
    <source>
        <strain evidence="3 4">BGMRC 2031</strain>
    </source>
</reference>
<name>A0ABY2SQ98_9HYPH</name>
<keyword evidence="1" id="KW-0732">Signal</keyword>
<evidence type="ECO:0000256" key="1">
    <source>
        <dbReference type="SAM" id="SignalP"/>
    </source>
</evidence>
<accession>A0ABY2SQ98</accession>
<keyword evidence="4" id="KW-1185">Reference proteome</keyword>
<dbReference type="EMBL" id="SZPQ01000004">
    <property type="protein sequence ID" value="TKI07462.1"/>
    <property type="molecule type" value="Genomic_DNA"/>
</dbReference>
<gene>
    <name evidence="3" type="ORF">FCN80_06140</name>
</gene>
<feature type="chain" id="PRO_5046996793" evidence="1">
    <location>
        <begin position="20"/>
        <end position="182"/>
    </location>
</feature>
<dbReference type="Proteomes" id="UP000305202">
    <property type="component" value="Unassembled WGS sequence"/>
</dbReference>
<comment type="caution">
    <text evidence="3">The sequence shown here is derived from an EMBL/GenBank/DDBJ whole genome shotgun (WGS) entry which is preliminary data.</text>
</comment>
<keyword evidence="3" id="KW-0449">Lipoprotein</keyword>
<dbReference type="NCBIfam" id="NF007824">
    <property type="entry name" value="PRK10533.1"/>
    <property type="match status" value="1"/>
</dbReference>
<dbReference type="InterPro" id="IPR024289">
    <property type="entry name" value="DUF3828"/>
</dbReference>
<dbReference type="PROSITE" id="PS51257">
    <property type="entry name" value="PROKAR_LIPOPROTEIN"/>
    <property type="match status" value="1"/>
</dbReference>
<evidence type="ECO:0000313" key="3">
    <source>
        <dbReference type="EMBL" id="TKI07462.1"/>
    </source>
</evidence>
<dbReference type="RefSeq" id="WP_136989071.1">
    <property type="nucleotide sequence ID" value="NZ_SZPQ01000004.1"/>
</dbReference>
<dbReference type="Pfam" id="PF12883">
    <property type="entry name" value="DUF3828"/>
    <property type="match status" value="1"/>
</dbReference>